<keyword evidence="3" id="KW-0255">Endonuclease</keyword>
<dbReference type="AlphaFoldDB" id="A0A6L8SYP1"/>
<dbReference type="PANTHER" id="PTHR30015:SF6">
    <property type="entry name" value="SLL1429 PROTEIN"/>
    <property type="match status" value="1"/>
</dbReference>
<keyword evidence="1" id="KW-1133">Transmembrane helix</keyword>
<dbReference type="GO" id="GO:0009307">
    <property type="term" value="P:DNA restriction-modification system"/>
    <property type="evidence" value="ECO:0007669"/>
    <property type="project" value="InterPro"/>
</dbReference>
<dbReference type="InterPro" id="IPR052906">
    <property type="entry name" value="Type_IV_Methyl-Rstrct_Enzyme"/>
</dbReference>
<feature type="domain" description="Restriction endonuclease type IV Mrr" evidence="2">
    <location>
        <begin position="37"/>
        <end position="138"/>
    </location>
</feature>
<name>A0A6L8SYP1_9FIRM</name>
<gene>
    <name evidence="3" type="ORF">GT728_04340</name>
</gene>
<accession>A0A6L8SYP1</accession>
<feature type="transmembrane region" description="Helical" evidence="1">
    <location>
        <begin position="149"/>
        <end position="170"/>
    </location>
</feature>
<keyword evidence="1" id="KW-0472">Membrane</keyword>
<keyword evidence="3" id="KW-0540">Nuclease</keyword>
<dbReference type="GO" id="GO:0003677">
    <property type="term" value="F:DNA binding"/>
    <property type="evidence" value="ECO:0007669"/>
    <property type="project" value="InterPro"/>
</dbReference>
<dbReference type="InterPro" id="IPR007560">
    <property type="entry name" value="Restrct_endonuc_IV_Mrr"/>
</dbReference>
<organism evidence="3 4">
    <name type="scientific">Blautia wexlerae</name>
    <dbReference type="NCBI Taxonomy" id="418240"/>
    <lineage>
        <taxon>Bacteria</taxon>
        <taxon>Bacillati</taxon>
        <taxon>Bacillota</taxon>
        <taxon>Clostridia</taxon>
        <taxon>Lachnospirales</taxon>
        <taxon>Lachnospiraceae</taxon>
        <taxon>Blautia</taxon>
    </lineage>
</organism>
<dbReference type="GO" id="GO:0015666">
    <property type="term" value="F:restriction endodeoxyribonuclease activity"/>
    <property type="evidence" value="ECO:0007669"/>
    <property type="project" value="TreeGrafter"/>
</dbReference>
<dbReference type="Gene3D" id="3.40.1350.10">
    <property type="match status" value="1"/>
</dbReference>
<evidence type="ECO:0000259" key="2">
    <source>
        <dbReference type="Pfam" id="PF04471"/>
    </source>
</evidence>
<dbReference type="EMBL" id="WWVQ01000007">
    <property type="protein sequence ID" value="MZL32447.1"/>
    <property type="molecule type" value="Genomic_DNA"/>
</dbReference>
<sequence>MVCCRYNILQICTTSIAILLNVSFTRTAIQFYIIQEIQHMDGYEFEYQCAKILKRKHFSKIKVTQSSGDQGIDIIAFKHRKKYGIQCKYYTHPVGNKAVQEAYAGANFYDCDKAVVMTNITFTKSATQLAQKLDVELWPNCPVTPFYSLPFKIMSSLNAVLFLYAVLAFLSLKPEFDFIHLPFVPDTLTLVIILTASIFGIFGWSFFLCNLIAAGAYLYLAFHTLILPTYAETGSCTNIHMLSLLPAGVYLLHAGWIKIRK</sequence>
<dbReference type="Pfam" id="PF04471">
    <property type="entry name" value="Mrr_cat"/>
    <property type="match status" value="1"/>
</dbReference>
<dbReference type="Proteomes" id="UP000477285">
    <property type="component" value="Unassembled WGS sequence"/>
</dbReference>
<evidence type="ECO:0000313" key="3">
    <source>
        <dbReference type="EMBL" id="MZL32447.1"/>
    </source>
</evidence>
<keyword evidence="1" id="KW-0812">Transmembrane</keyword>
<dbReference type="InterPro" id="IPR011856">
    <property type="entry name" value="tRNA_endonuc-like_dom_sf"/>
</dbReference>
<evidence type="ECO:0000313" key="4">
    <source>
        <dbReference type="Proteomes" id="UP000477285"/>
    </source>
</evidence>
<protein>
    <submittedName>
        <fullName evidence="3">Restriction endonuclease</fullName>
    </submittedName>
</protein>
<proteinExistence type="predicted"/>
<comment type="caution">
    <text evidence="3">The sequence shown here is derived from an EMBL/GenBank/DDBJ whole genome shotgun (WGS) entry which is preliminary data.</text>
</comment>
<reference evidence="3 4" key="1">
    <citation type="journal article" date="2019" name="Nat. Med.">
        <title>A library of human gut bacterial isolates paired with longitudinal multiomics data enables mechanistic microbiome research.</title>
        <authorList>
            <person name="Poyet M."/>
            <person name="Groussin M."/>
            <person name="Gibbons S.M."/>
            <person name="Avila-Pacheco J."/>
            <person name="Jiang X."/>
            <person name="Kearney S.M."/>
            <person name="Perrotta A.R."/>
            <person name="Berdy B."/>
            <person name="Zhao S."/>
            <person name="Lieberman T.D."/>
            <person name="Swanson P.K."/>
            <person name="Smith M."/>
            <person name="Roesemann S."/>
            <person name="Alexander J.E."/>
            <person name="Rich S.A."/>
            <person name="Livny J."/>
            <person name="Vlamakis H."/>
            <person name="Clish C."/>
            <person name="Bullock K."/>
            <person name="Deik A."/>
            <person name="Scott J."/>
            <person name="Pierce K.A."/>
            <person name="Xavier R.J."/>
            <person name="Alm E.J."/>
        </authorList>
    </citation>
    <scope>NUCLEOTIDE SEQUENCE [LARGE SCALE GENOMIC DNA]</scope>
    <source>
        <strain evidence="3 4">BIOML-A1</strain>
    </source>
</reference>
<keyword evidence="3" id="KW-0378">Hydrolase</keyword>
<feature type="transmembrane region" description="Helical" evidence="1">
    <location>
        <begin position="190"/>
        <end position="219"/>
    </location>
</feature>
<feature type="transmembrane region" description="Helical" evidence="1">
    <location>
        <begin position="239"/>
        <end position="257"/>
    </location>
</feature>
<evidence type="ECO:0000256" key="1">
    <source>
        <dbReference type="SAM" id="Phobius"/>
    </source>
</evidence>
<dbReference type="SUPFAM" id="SSF52980">
    <property type="entry name" value="Restriction endonuclease-like"/>
    <property type="match status" value="1"/>
</dbReference>
<dbReference type="InterPro" id="IPR011335">
    <property type="entry name" value="Restrct_endonuc-II-like"/>
</dbReference>
<dbReference type="PANTHER" id="PTHR30015">
    <property type="entry name" value="MRR RESTRICTION SYSTEM PROTEIN"/>
    <property type="match status" value="1"/>
</dbReference>